<dbReference type="Proteomes" id="UP000229939">
    <property type="component" value="Segment"/>
</dbReference>
<dbReference type="EMBL" id="KX397370">
    <property type="protein sequence ID" value="ANZ49818.1"/>
    <property type="molecule type" value="Genomic_DNA"/>
</dbReference>
<keyword evidence="2" id="KW-1185">Reference proteome</keyword>
<organism evidence="1 2">
    <name type="scientific">Erwinia phage Machina</name>
    <dbReference type="NCBI Taxonomy" id="1883375"/>
    <lineage>
        <taxon>Viruses</taxon>
        <taxon>Duplodnaviria</taxon>
        <taxon>Heunggongvirae</taxon>
        <taxon>Uroviricota</taxon>
        <taxon>Caudoviricetes</taxon>
        <taxon>Chimalliviridae</taxon>
        <taxon>Machinavirus</taxon>
        <taxon>Machinavirus machina</taxon>
    </lineage>
</organism>
<protein>
    <submittedName>
        <fullName evidence="1">Putative virion structural protein</fullName>
    </submittedName>
</protein>
<gene>
    <name evidence="1" type="ORF">MACHINA_180</name>
</gene>
<proteinExistence type="predicted"/>
<reference evidence="2" key="1">
    <citation type="submission" date="2016-06" db="EMBL/GenBank/DDBJ databases">
        <authorList>
            <person name="Berg J.A."/>
            <person name="Smith H.G."/>
            <person name="Hyde J.R."/>
            <person name="Merrill B.D."/>
            <person name="Sharma R."/>
            <person name="Breakwell D.P."/>
            <person name="Hope S."/>
            <person name="Grose J.H."/>
        </authorList>
    </citation>
    <scope>NUCLEOTIDE SEQUENCE [LARGE SCALE GENOMIC DNA]</scope>
</reference>
<name>A0A1B2IEY5_9CAUD</name>
<evidence type="ECO:0000313" key="2">
    <source>
        <dbReference type="Proteomes" id="UP000229939"/>
    </source>
</evidence>
<accession>A0A1B2IEY5</accession>
<sequence>MVSYPYDWKGTSPANAFKEERIITNEKTDDRVVILKNRPFFEVSLVVTASGSTTPLTRGVDYEITYQMPELNESVATPVACGIQLINPKIGGSLTFVGQALGDTFYSPFIDILDELIKYLNNPVDADWFKVDNRPTFFPPKPAATSWHDLLNKKYVASAVHDVELDSEAANNAVKAKLAALKVTVAGLAKEITTFNYPAHIAAHNPHGTTSAQANAHPANLKTPDTFLAYGKTLRTLTAEIRALGLQQSDIDKYIEKWACKDVSGVFIQQLAANRSLFKSKSGTSEITFTDTAFTIKSNGAVILAAGYDANDTTTRFMEWTSGTNTLRIESSGNALGMDKLTLNGKVLLTTTLLMKYQPTESGQTSDPDDQKIYVQGRGGISVTGKGSKADPVKASLTLPSATTTVKGTAVLKSGVGDEVSGVASTPDSLQPYEGKASGYVAKTTMLNSKPMDDGARVMTKTDIGLSQADNTADVNKPVSADQSTAMDGLSDKGHKHTFASLNLPLATNATEGLGRYTDLDDGLSGSKGVTPNVMKRLSDRLDAISDALKSVKTGVSTDFSIIDASTWSVASGRILQVKDLQYFYLRGNDRAEGKVSGSINLETTPMFNWFSPNNTMERNWTPAVKNTAANFDFSAISSKPNFALKATPIGLSANGMGNLSVISLLSKLRLKSYTGTLRLYIVAGGKVTVYLDGQEVGTGNSPFFLEVDVDSAKQSACLGIRADCNDATKAAAMAFEVYDESLPIYRSDVGTPITQLGEFMTPTFGNRHFLYLNMVTQSMYSRAEPQPTNEVSPETALIGVVDVPAGGITTPTVSFPMMRDYGISNEASDHIASLQQHIPAARDWTLTDNLAMLPIGKLRFNSPSALYGEVTAGAETVYGLAQMSRNSTTKKAYMLLETTEQTPQWWFTPSNPKANGAPTFQGGLVYEEYQTNGLFAQPLPALLFASPTLGSVPADYRNRYLRVPLDGVTEPDYGYVNAIATHAGVNTTLPTFESNILYSKTTSLRKNEASAVLGVMDLTTLKAGSPRLAVRYSYNVTLRKLSVFSVYFAGNPNDVDGSLLINELEIQFDVDVRGLMGGFVGLELPPLGGGTSVCSLLGSVAPLDGIGFVEDAYQYLRSLFESYADSGVLPNTSVKNATVVLPAGVFVPDVRYTEYQLVPMGCRSFHASHAGYLPLAFNRDALLQSVHSVDTNGNWFGKPGSSDGTNFLISGMLVEYNLPQSSKVAKLKIVKGTQANAVRQLAIGGQVINVAYASSLGGELGVPVPARRGDLKLQLAYLPGYTSDPLKLEFTYELYDAGGTLLTTITENTVADAMWFVADRYTAKRINPLHMTTRLWNVLQAKMDAERTTDGTDFGQWV</sequence>
<evidence type="ECO:0000313" key="1">
    <source>
        <dbReference type="EMBL" id="ANZ49818.1"/>
    </source>
</evidence>